<dbReference type="InterPro" id="IPR050266">
    <property type="entry name" value="AB_hydrolase_sf"/>
</dbReference>
<keyword evidence="3" id="KW-0450">Lipoyl</keyword>
<feature type="domain" description="Lipoyl-binding" evidence="5">
    <location>
        <begin position="3"/>
        <end position="79"/>
    </location>
</feature>
<dbReference type="InterPro" id="IPR000073">
    <property type="entry name" value="AB_hydrolase_1"/>
</dbReference>
<accession>A0A939KN89</accession>
<evidence type="ECO:0000256" key="2">
    <source>
        <dbReference type="ARBA" id="ARBA00007317"/>
    </source>
</evidence>
<protein>
    <submittedName>
        <fullName evidence="7">Acetoin dehydrogenase dihydrolipoyllysine-residue acetyltransferase subunit</fullName>
    </submittedName>
</protein>
<dbReference type="Pfam" id="PF12697">
    <property type="entry name" value="Abhydrolase_6"/>
    <property type="match status" value="1"/>
</dbReference>
<comment type="caution">
    <text evidence="7">The sequence shown here is derived from an EMBL/GenBank/DDBJ whole genome shotgun (WGS) entry which is preliminary data.</text>
</comment>
<dbReference type="EMBL" id="JAFVMH010000007">
    <property type="protein sequence ID" value="MBO1326108.1"/>
    <property type="molecule type" value="Genomic_DNA"/>
</dbReference>
<comment type="cofactor">
    <cofactor evidence="1">
        <name>(R)-lipoate</name>
        <dbReference type="ChEBI" id="CHEBI:83088"/>
    </cofactor>
</comment>
<dbReference type="Gene3D" id="2.40.50.100">
    <property type="match status" value="1"/>
</dbReference>
<feature type="compositionally biased region" description="Pro residues" evidence="4">
    <location>
        <begin position="102"/>
        <end position="119"/>
    </location>
</feature>
<dbReference type="InterPro" id="IPR004167">
    <property type="entry name" value="PSBD"/>
</dbReference>
<sequence>MSVTEITVTGAGGEYMEAVVVRAWHKKPGEPVAQGETVVTIETAKAATDIEAPASGVLAEIRVPTDDEVPIGAVLGIIADTMAEPPKQADAPAIPASEQPRCPEPSPEAAPAAPAPPSSPLTSAPVRVPCSPLARRIAAAAGVKLADIPCPARGRIRAADVQAFLATRKNTSAAPLPPGQAGSGHMPYATQPEAAPLVVFIHGFGGDRHGWNPLLRCLDGSFRTLTLELPGHGSNKASPSAYDIGGLADSIAGLLTQQDKGAIHLVGHSLGGAVAILLAADPRLDVRSLTLLAPVGLGPEIDGAFINGFVAARQAASIAPWLRRLVHDPSLVTDAFVNATVRARTDSTVCEIQQHIASALFPDGTQANDLRATLHRLAVPTKVIWGESDRIIPVQHARNAGPMAAVHFLPDTGHLPHLETPAMVAHLLRQIVRS</sequence>
<gene>
    <name evidence="7" type="ORF">J2D77_13205</name>
</gene>
<dbReference type="PROSITE" id="PS50968">
    <property type="entry name" value="BIOTINYL_LIPOYL"/>
    <property type="match status" value="1"/>
</dbReference>
<dbReference type="PROSITE" id="PS00189">
    <property type="entry name" value="LIPOYL"/>
    <property type="match status" value="1"/>
</dbReference>
<dbReference type="Gene3D" id="3.40.50.1820">
    <property type="entry name" value="alpha/beta hydrolase"/>
    <property type="match status" value="1"/>
</dbReference>
<organism evidence="7 8">
    <name type="scientific">Acetobacter garciniae</name>
    <dbReference type="NCBI Taxonomy" id="2817435"/>
    <lineage>
        <taxon>Bacteria</taxon>
        <taxon>Pseudomonadati</taxon>
        <taxon>Pseudomonadota</taxon>
        <taxon>Alphaproteobacteria</taxon>
        <taxon>Acetobacterales</taxon>
        <taxon>Acetobacteraceae</taxon>
        <taxon>Acetobacter</taxon>
    </lineage>
</organism>
<name>A0A939KN89_9PROT</name>
<dbReference type="PROSITE" id="PS51826">
    <property type="entry name" value="PSBD"/>
    <property type="match status" value="1"/>
</dbReference>
<dbReference type="RefSeq" id="WP_207846788.1">
    <property type="nucleotide sequence ID" value="NZ_JAFVMH010000007.1"/>
</dbReference>
<keyword evidence="8" id="KW-1185">Reference proteome</keyword>
<dbReference type="PANTHER" id="PTHR43798:SF33">
    <property type="entry name" value="HYDROLASE, PUTATIVE (AFU_ORTHOLOGUE AFUA_2G14860)-RELATED"/>
    <property type="match status" value="1"/>
</dbReference>
<evidence type="ECO:0000313" key="8">
    <source>
        <dbReference type="Proteomes" id="UP000664073"/>
    </source>
</evidence>
<dbReference type="InterPro" id="IPR011053">
    <property type="entry name" value="Single_hybrid_motif"/>
</dbReference>
<dbReference type="NCBIfam" id="NF011457">
    <property type="entry name" value="PRK14875.1"/>
    <property type="match status" value="1"/>
</dbReference>
<evidence type="ECO:0000313" key="7">
    <source>
        <dbReference type="EMBL" id="MBO1326108.1"/>
    </source>
</evidence>
<proteinExistence type="inferred from homology"/>
<evidence type="ECO:0000256" key="1">
    <source>
        <dbReference type="ARBA" id="ARBA00001938"/>
    </source>
</evidence>
<feature type="domain" description="Peripheral subunit-binding (PSBD)" evidence="6">
    <location>
        <begin position="129"/>
        <end position="165"/>
    </location>
</feature>
<reference evidence="7" key="1">
    <citation type="submission" date="2021-03" db="EMBL/GenBank/DDBJ databases">
        <title>The complete genome sequence of Acetobacter sp. TBRC 12339.</title>
        <authorList>
            <person name="Charoenyingcharoen P."/>
            <person name="Yukphan P."/>
        </authorList>
    </citation>
    <scope>NUCLEOTIDE SEQUENCE</scope>
    <source>
        <strain evidence="7">TBRC 12339</strain>
    </source>
</reference>
<dbReference type="CDD" id="cd06849">
    <property type="entry name" value="lipoyl_domain"/>
    <property type="match status" value="1"/>
</dbReference>
<dbReference type="InterPro" id="IPR036625">
    <property type="entry name" value="E3-bd_dom_sf"/>
</dbReference>
<comment type="similarity">
    <text evidence="2">Belongs to the 2-oxoacid dehydrogenase family.</text>
</comment>
<dbReference type="PANTHER" id="PTHR43798">
    <property type="entry name" value="MONOACYLGLYCEROL LIPASE"/>
    <property type="match status" value="1"/>
</dbReference>
<dbReference type="InterPro" id="IPR000089">
    <property type="entry name" value="Biotin_lipoyl"/>
</dbReference>
<dbReference type="Proteomes" id="UP000664073">
    <property type="component" value="Unassembled WGS sequence"/>
</dbReference>
<dbReference type="Pfam" id="PF02817">
    <property type="entry name" value="E3_binding"/>
    <property type="match status" value="1"/>
</dbReference>
<dbReference type="PRINTS" id="PR00111">
    <property type="entry name" value="ABHYDROLASE"/>
</dbReference>
<evidence type="ECO:0000259" key="6">
    <source>
        <dbReference type="PROSITE" id="PS51826"/>
    </source>
</evidence>
<dbReference type="InterPro" id="IPR029058">
    <property type="entry name" value="AB_hydrolase_fold"/>
</dbReference>
<dbReference type="GO" id="GO:0016746">
    <property type="term" value="F:acyltransferase activity"/>
    <property type="evidence" value="ECO:0007669"/>
    <property type="project" value="InterPro"/>
</dbReference>
<dbReference type="AlphaFoldDB" id="A0A939KN89"/>
<dbReference type="SUPFAM" id="SSF51230">
    <property type="entry name" value="Single hybrid motif"/>
    <property type="match status" value="1"/>
</dbReference>
<feature type="region of interest" description="Disordered" evidence="4">
    <location>
        <begin position="87"/>
        <end position="123"/>
    </location>
</feature>
<evidence type="ECO:0000259" key="5">
    <source>
        <dbReference type="PROSITE" id="PS50968"/>
    </source>
</evidence>
<evidence type="ECO:0000256" key="4">
    <source>
        <dbReference type="SAM" id="MobiDB-lite"/>
    </source>
</evidence>
<dbReference type="GO" id="GO:0016020">
    <property type="term" value="C:membrane"/>
    <property type="evidence" value="ECO:0007669"/>
    <property type="project" value="TreeGrafter"/>
</dbReference>
<dbReference type="Gene3D" id="4.10.320.10">
    <property type="entry name" value="E3-binding domain"/>
    <property type="match status" value="1"/>
</dbReference>
<dbReference type="Pfam" id="PF00364">
    <property type="entry name" value="Biotin_lipoyl"/>
    <property type="match status" value="1"/>
</dbReference>
<evidence type="ECO:0000256" key="3">
    <source>
        <dbReference type="ARBA" id="ARBA00022823"/>
    </source>
</evidence>
<dbReference type="InterPro" id="IPR003016">
    <property type="entry name" value="2-oxoA_DH_lipoyl-BS"/>
</dbReference>
<dbReference type="SUPFAM" id="SSF53474">
    <property type="entry name" value="alpha/beta-Hydrolases"/>
    <property type="match status" value="1"/>
</dbReference>